<dbReference type="AlphaFoldDB" id="A0AAN9QPS6"/>
<organism evidence="2 3">
    <name type="scientific">Canavalia gladiata</name>
    <name type="common">Sword bean</name>
    <name type="synonym">Dolichos gladiatus</name>
    <dbReference type="NCBI Taxonomy" id="3824"/>
    <lineage>
        <taxon>Eukaryota</taxon>
        <taxon>Viridiplantae</taxon>
        <taxon>Streptophyta</taxon>
        <taxon>Embryophyta</taxon>
        <taxon>Tracheophyta</taxon>
        <taxon>Spermatophyta</taxon>
        <taxon>Magnoliopsida</taxon>
        <taxon>eudicotyledons</taxon>
        <taxon>Gunneridae</taxon>
        <taxon>Pentapetalae</taxon>
        <taxon>rosids</taxon>
        <taxon>fabids</taxon>
        <taxon>Fabales</taxon>
        <taxon>Fabaceae</taxon>
        <taxon>Papilionoideae</taxon>
        <taxon>50 kb inversion clade</taxon>
        <taxon>NPAAA clade</taxon>
        <taxon>indigoferoid/millettioid clade</taxon>
        <taxon>Phaseoleae</taxon>
        <taxon>Canavalia</taxon>
    </lineage>
</organism>
<sequence>MGDRHPLLHTACSYVSHEKAFLCGSVLMGIFLTTPVEILMYHVSVLPLLPKHNLVLLLFNMLLRFPNFVWDVVFICSAVSEVQFPHSTRANPNPTPLWILRSCTGLLIHLSSFQKI</sequence>
<keyword evidence="1" id="KW-0472">Membrane</keyword>
<accession>A0AAN9QPS6</accession>
<evidence type="ECO:0000313" key="3">
    <source>
        <dbReference type="Proteomes" id="UP001367508"/>
    </source>
</evidence>
<dbReference type="EMBL" id="JAYMYQ010000003">
    <property type="protein sequence ID" value="KAK7343337.1"/>
    <property type="molecule type" value="Genomic_DNA"/>
</dbReference>
<feature type="transmembrane region" description="Helical" evidence="1">
    <location>
        <begin position="55"/>
        <end position="79"/>
    </location>
</feature>
<reference evidence="2 3" key="1">
    <citation type="submission" date="2024-01" db="EMBL/GenBank/DDBJ databases">
        <title>The genomes of 5 underutilized Papilionoideae crops provide insights into root nodulation and disease resistanc.</title>
        <authorList>
            <person name="Jiang F."/>
        </authorList>
    </citation>
    <scope>NUCLEOTIDE SEQUENCE [LARGE SCALE GENOMIC DNA]</scope>
    <source>
        <strain evidence="2">LVBAO_FW01</strain>
        <tissue evidence="2">Leaves</tissue>
    </source>
</reference>
<name>A0AAN9QPS6_CANGL</name>
<dbReference type="Proteomes" id="UP001367508">
    <property type="component" value="Unassembled WGS sequence"/>
</dbReference>
<evidence type="ECO:0000256" key="1">
    <source>
        <dbReference type="SAM" id="Phobius"/>
    </source>
</evidence>
<feature type="transmembrane region" description="Helical" evidence="1">
    <location>
        <begin position="21"/>
        <end position="43"/>
    </location>
</feature>
<evidence type="ECO:0000313" key="2">
    <source>
        <dbReference type="EMBL" id="KAK7343337.1"/>
    </source>
</evidence>
<gene>
    <name evidence="2" type="ORF">VNO77_11997</name>
</gene>
<protein>
    <submittedName>
        <fullName evidence="2">Uncharacterized protein</fullName>
    </submittedName>
</protein>
<keyword evidence="1" id="KW-0812">Transmembrane</keyword>
<comment type="caution">
    <text evidence="2">The sequence shown here is derived from an EMBL/GenBank/DDBJ whole genome shotgun (WGS) entry which is preliminary data.</text>
</comment>
<proteinExistence type="predicted"/>
<keyword evidence="1" id="KW-1133">Transmembrane helix</keyword>
<keyword evidence="3" id="KW-1185">Reference proteome</keyword>